<dbReference type="AlphaFoldDB" id="A0A1I3N611"/>
<dbReference type="Proteomes" id="UP000198635">
    <property type="component" value="Unassembled WGS sequence"/>
</dbReference>
<keyword evidence="1" id="KW-0540">Nuclease</keyword>
<keyword evidence="1" id="KW-0269">Exonuclease</keyword>
<protein>
    <submittedName>
        <fullName evidence="1">Putative exonuclease, RdgC</fullName>
    </submittedName>
</protein>
<dbReference type="STRING" id="52560.SAMN04488082_101188"/>
<gene>
    <name evidence="1" type="ORF">SAMN04488082_101188</name>
</gene>
<dbReference type="EMBL" id="FORX01000001">
    <property type="protein sequence ID" value="SFJ04691.1"/>
    <property type="molecule type" value="Genomic_DNA"/>
</dbReference>
<dbReference type="GO" id="GO:0006310">
    <property type="term" value="P:DNA recombination"/>
    <property type="evidence" value="ECO:0007669"/>
    <property type="project" value="InterPro"/>
</dbReference>
<evidence type="ECO:0000313" key="2">
    <source>
        <dbReference type="Proteomes" id="UP000198635"/>
    </source>
</evidence>
<dbReference type="GO" id="GO:0004527">
    <property type="term" value="F:exonuclease activity"/>
    <property type="evidence" value="ECO:0007669"/>
    <property type="project" value="UniProtKB-KW"/>
</dbReference>
<sequence>MPSKHKDEDGGEDALGFMSASVGITRYRIVEDDIPSSFWHEVDERLKRNAFRDIDASAEERSFGWVSFDNMLDPEFALCPPEKGPYLTFTLRLDTRRVPPAVMKKHFAVAVNEAMRSMRDQGKKFLTKEQKTEIREQVELRLRARTLPIPACFDVVWDTTRQLVYIASTQSRLTELFEELFTHTFGLNLEPLTPYFLALSTLGAERQAELDDFEPTVFAQGGA</sequence>
<accession>A0A1I3N611</accession>
<keyword evidence="1" id="KW-0378">Hydrolase</keyword>
<keyword evidence="2" id="KW-1185">Reference proteome</keyword>
<dbReference type="Pfam" id="PF04381">
    <property type="entry name" value="RdgC"/>
    <property type="match status" value="1"/>
</dbReference>
<evidence type="ECO:0000313" key="1">
    <source>
        <dbReference type="EMBL" id="SFJ04691.1"/>
    </source>
</evidence>
<proteinExistence type="predicted"/>
<organism evidence="1 2">
    <name type="scientific">Desulfomicrobium apsheronum</name>
    <dbReference type="NCBI Taxonomy" id="52560"/>
    <lineage>
        <taxon>Bacteria</taxon>
        <taxon>Pseudomonadati</taxon>
        <taxon>Thermodesulfobacteriota</taxon>
        <taxon>Desulfovibrionia</taxon>
        <taxon>Desulfovibrionales</taxon>
        <taxon>Desulfomicrobiaceae</taxon>
        <taxon>Desulfomicrobium</taxon>
    </lineage>
</organism>
<reference evidence="2" key="1">
    <citation type="submission" date="2016-10" db="EMBL/GenBank/DDBJ databases">
        <authorList>
            <person name="Varghese N."/>
            <person name="Submissions S."/>
        </authorList>
    </citation>
    <scope>NUCLEOTIDE SEQUENCE [LARGE SCALE GENOMIC DNA]</scope>
    <source>
        <strain evidence="2">DSM 5918</strain>
    </source>
</reference>
<dbReference type="InterPro" id="IPR007476">
    <property type="entry name" value="RdgC"/>
</dbReference>
<name>A0A1I3N611_9BACT</name>